<comment type="caution">
    <text evidence="2">The sequence shown here is derived from an EMBL/GenBank/DDBJ whole genome shotgun (WGS) entry which is preliminary data.</text>
</comment>
<feature type="region of interest" description="Disordered" evidence="1">
    <location>
        <begin position="29"/>
        <end position="113"/>
    </location>
</feature>
<gene>
    <name evidence="2" type="ORF">SEMRO_491_G153660.1</name>
</gene>
<proteinExistence type="predicted"/>
<dbReference type="EMBL" id="CAICTM010000490">
    <property type="protein sequence ID" value="CAB9511568.1"/>
    <property type="molecule type" value="Genomic_DNA"/>
</dbReference>
<feature type="region of interest" description="Disordered" evidence="1">
    <location>
        <begin position="128"/>
        <end position="185"/>
    </location>
</feature>
<feature type="compositionally biased region" description="Polar residues" evidence="1">
    <location>
        <begin position="81"/>
        <end position="90"/>
    </location>
</feature>
<organism evidence="2 3">
    <name type="scientific">Seminavis robusta</name>
    <dbReference type="NCBI Taxonomy" id="568900"/>
    <lineage>
        <taxon>Eukaryota</taxon>
        <taxon>Sar</taxon>
        <taxon>Stramenopiles</taxon>
        <taxon>Ochrophyta</taxon>
        <taxon>Bacillariophyta</taxon>
        <taxon>Bacillariophyceae</taxon>
        <taxon>Bacillariophycidae</taxon>
        <taxon>Naviculales</taxon>
        <taxon>Naviculaceae</taxon>
        <taxon>Seminavis</taxon>
    </lineage>
</organism>
<feature type="compositionally biased region" description="Basic and acidic residues" evidence="1">
    <location>
        <begin position="32"/>
        <end position="42"/>
    </location>
</feature>
<accession>A0A9N8HE20</accession>
<name>A0A9N8HE20_9STRA</name>
<evidence type="ECO:0000313" key="2">
    <source>
        <dbReference type="EMBL" id="CAB9511568.1"/>
    </source>
</evidence>
<reference evidence="2" key="1">
    <citation type="submission" date="2020-06" db="EMBL/GenBank/DDBJ databases">
        <authorList>
            <consortium name="Plant Systems Biology data submission"/>
        </authorList>
    </citation>
    <scope>NUCLEOTIDE SEQUENCE</scope>
    <source>
        <strain evidence="2">D6</strain>
    </source>
</reference>
<evidence type="ECO:0000313" key="3">
    <source>
        <dbReference type="Proteomes" id="UP001153069"/>
    </source>
</evidence>
<evidence type="ECO:0000256" key="1">
    <source>
        <dbReference type="SAM" id="MobiDB-lite"/>
    </source>
</evidence>
<sequence>MSAMDGFILRRMQSAALMKWQTNTCTGSARNLKVEEEDHEVIQEQPQPQSEEQVEEVVQVTAEDEAEEPVQDEPELEDAPTPTTISSNMHSSEEEDSSSSSEEERCHAGPRQWTQRPVFTDILAGDDLLGDDSEDDLLWTPPVSTRTRNTRVTVRSNNNNNKTSTGTRRSAPKDLSSRTVRSVSPCAARRNKVMSYAA</sequence>
<dbReference type="AlphaFoldDB" id="A0A9N8HE20"/>
<feature type="compositionally biased region" description="Low complexity" evidence="1">
    <location>
        <begin position="43"/>
        <end position="61"/>
    </location>
</feature>
<keyword evidence="3" id="KW-1185">Reference proteome</keyword>
<protein>
    <submittedName>
        <fullName evidence="2">Uncharacterized protein</fullName>
    </submittedName>
</protein>
<dbReference type="Proteomes" id="UP001153069">
    <property type="component" value="Unassembled WGS sequence"/>
</dbReference>
<feature type="compositionally biased region" description="Acidic residues" evidence="1">
    <location>
        <begin position="128"/>
        <end position="137"/>
    </location>
</feature>
<feature type="compositionally biased region" description="Low complexity" evidence="1">
    <location>
        <begin position="143"/>
        <end position="169"/>
    </location>
</feature>
<feature type="compositionally biased region" description="Acidic residues" evidence="1">
    <location>
        <begin position="62"/>
        <end position="78"/>
    </location>
</feature>